<dbReference type="AlphaFoldDB" id="A0A6P0CBE3"/>
<feature type="chain" id="PRO_5026924778" description="DUF1311 domain-containing protein" evidence="1">
    <location>
        <begin position="22"/>
        <end position="127"/>
    </location>
</feature>
<evidence type="ECO:0000313" key="3">
    <source>
        <dbReference type="Proteomes" id="UP000468591"/>
    </source>
</evidence>
<accession>A0A6P0CBE3</accession>
<keyword evidence="3" id="KW-1185">Reference proteome</keyword>
<protein>
    <recommendedName>
        <fullName evidence="4">DUF1311 domain-containing protein</fullName>
    </recommendedName>
</protein>
<dbReference type="EMBL" id="JAABNT010000002">
    <property type="protein sequence ID" value="NEK21664.1"/>
    <property type="molecule type" value="Genomic_DNA"/>
</dbReference>
<comment type="caution">
    <text evidence="2">The sequence shown here is derived from an EMBL/GenBank/DDBJ whole genome shotgun (WGS) entry which is preliminary data.</text>
</comment>
<keyword evidence="1" id="KW-0732">Signal</keyword>
<feature type="signal peptide" evidence="1">
    <location>
        <begin position="1"/>
        <end position="21"/>
    </location>
</feature>
<dbReference type="Proteomes" id="UP000468591">
    <property type="component" value="Unassembled WGS sequence"/>
</dbReference>
<gene>
    <name evidence="2" type="ORF">GV827_04500</name>
</gene>
<name>A0A6P0CBE3_9RHOB</name>
<sequence length="127" mass="13979">MSRIKRLLIAAMLLSPSALWAGPQDDLPWIFTACAGRYSAEIEHAWILGGSETTQYENQKQAFVTLAEATAPDPGSPELLNHRIEAKYAQARLLTLATFQTDPKRARLAQRMASTHINACKMLLLGG</sequence>
<dbReference type="RefSeq" id="WP_164352504.1">
    <property type="nucleotide sequence ID" value="NZ_JAABNT010000002.1"/>
</dbReference>
<reference evidence="2 3" key="1">
    <citation type="submission" date="2020-01" db="EMBL/GenBank/DDBJ databases">
        <title>Sulfitobacter sediminilitoris sp. nov., isolated from a tidal flat.</title>
        <authorList>
            <person name="Park S."/>
            <person name="Yoon J.-H."/>
        </authorList>
    </citation>
    <scope>NUCLEOTIDE SEQUENCE [LARGE SCALE GENOMIC DNA]</scope>
    <source>
        <strain evidence="2 3">JBTF-M27</strain>
    </source>
</reference>
<proteinExistence type="predicted"/>
<evidence type="ECO:0000313" key="2">
    <source>
        <dbReference type="EMBL" id="NEK21664.1"/>
    </source>
</evidence>
<evidence type="ECO:0000256" key="1">
    <source>
        <dbReference type="SAM" id="SignalP"/>
    </source>
</evidence>
<organism evidence="2 3">
    <name type="scientific">Sulfitobacter sediminilitoris</name>
    <dbReference type="NCBI Taxonomy" id="2698830"/>
    <lineage>
        <taxon>Bacteria</taxon>
        <taxon>Pseudomonadati</taxon>
        <taxon>Pseudomonadota</taxon>
        <taxon>Alphaproteobacteria</taxon>
        <taxon>Rhodobacterales</taxon>
        <taxon>Roseobacteraceae</taxon>
        <taxon>Sulfitobacter</taxon>
    </lineage>
</organism>
<evidence type="ECO:0008006" key="4">
    <source>
        <dbReference type="Google" id="ProtNLM"/>
    </source>
</evidence>